<dbReference type="InterPro" id="IPR012854">
    <property type="entry name" value="Cu_amine_oxidase-like_N"/>
</dbReference>
<dbReference type="Pfam" id="PF07833">
    <property type="entry name" value="Cu_amine_oxidN1"/>
    <property type="match status" value="1"/>
</dbReference>
<feature type="domain" description="Copper amine oxidase-like N-terminal" evidence="2">
    <location>
        <begin position="49"/>
        <end position="153"/>
    </location>
</feature>
<dbReference type="EMBL" id="JAGGLV010000011">
    <property type="protein sequence ID" value="MBP2113382.1"/>
    <property type="molecule type" value="Genomic_DNA"/>
</dbReference>
<dbReference type="SUPFAM" id="SSF55383">
    <property type="entry name" value="Copper amine oxidase, domain N"/>
    <property type="match status" value="1"/>
</dbReference>
<evidence type="ECO:0000313" key="4">
    <source>
        <dbReference type="Proteomes" id="UP000773462"/>
    </source>
</evidence>
<dbReference type="Proteomes" id="UP000773462">
    <property type="component" value="Unassembled WGS sequence"/>
</dbReference>
<evidence type="ECO:0000259" key="2">
    <source>
        <dbReference type="Pfam" id="PF07833"/>
    </source>
</evidence>
<evidence type="ECO:0000313" key="3">
    <source>
        <dbReference type="EMBL" id="MBP2113382.1"/>
    </source>
</evidence>
<proteinExistence type="predicted"/>
<name>A0ABS4NVR9_9BACL</name>
<protein>
    <recommendedName>
        <fullName evidence="2">Copper amine oxidase-like N-terminal domain-containing protein</fullName>
    </recommendedName>
</protein>
<reference evidence="3 4" key="1">
    <citation type="submission" date="2021-03" db="EMBL/GenBank/DDBJ databases">
        <title>Genomic Encyclopedia of Type Strains, Phase IV (KMG-IV): sequencing the most valuable type-strain genomes for metagenomic binning, comparative biology and taxonomic classification.</title>
        <authorList>
            <person name="Goeker M."/>
        </authorList>
    </citation>
    <scope>NUCLEOTIDE SEQUENCE [LARGE SCALE GENOMIC DNA]</scope>
    <source>
        <strain evidence="3 4">DSM 101953</strain>
    </source>
</reference>
<keyword evidence="4" id="KW-1185">Reference proteome</keyword>
<dbReference type="InterPro" id="IPR036582">
    <property type="entry name" value="Mao_N_sf"/>
</dbReference>
<gene>
    <name evidence="3" type="ORF">J2Z70_003542</name>
</gene>
<organism evidence="3 4">
    <name type="scientific">Paenibacillus silagei</name>
    <dbReference type="NCBI Taxonomy" id="1670801"/>
    <lineage>
        <taxon>Bacteria</taxon>
        <taxon>Bacillati</taxon>
        <taxon>Bacillota</taxon>
        <taxon>Bacilli</taxon>
        <taxon>Bacillales</taxon>
        <taxon>Paenibacillaceae</taxon>
        <taxon>Paenibacillus</taxon>
    </lineage>
</organism>
<sequence>MNHRHRPFLQLAMKALIMLLLVGLLPAVHTAAPAQAEPVVGNQIRPLLINGQYVLFPGKLAPYIQAGKLMVPVRAFAGALGAQLTYDAATKSTTVSLLGESVGKLRAGQATAVTKDGSAIALGVSPQLLEGVLFAPMNPILTGLKKVKWENMSNLLGRNVLIVQGRGDTVLPQAKSWQSVTPFGDVPGEKHNPFYPTLLTQSADGKGFRLTLSVLNASGSVIPKGASSLEFVAVNSQGQAVVRQLPGPSQATPKAGALSFTINVPTAPDYVIFNSRIK</sequence>
<feature type="signal peptide" evidence="1">
    <location>
        <begin position="1"/>
        <end position="36"/>
    </location>
</feature>
<dbReference type="RefSeq" id="WP_209875373.1">
    <property type="nucleotide sequence ID" value="NZ_JAGGLV010000011.1"/>
</dbReference>
<evidence type="ECO:0000256" key="1">
    <source>
        <dbReference type="SAM" id="SignalP"/>
    </source>
</evidence>
<comment type="caution">
    <text evidence="3">The sequence shown here is derived from an EMBL/GenBank/DDBJ whole genome shotgun (WGS) entry which is preliminary data.</text>
</comment>
<keyword evidence="1" id="KW-0732">Signal</keyword>
<dbReference type="Gene3D" id="3.30.457.10">
    <property type="entry name" value="Copper amine oxidase-like, N-terminal domain"/>
    <property type="match status" value="1"/>
</dbReference>
<accession>A0ABS4NVR9</accession>
<feature type="chain" id="PRO_5045444875" description="Copper amine oxidase-like N-terminal domain-containing protein" evidence="1">
    <location>
        <begin position="37"/>
        <end position="278"/>
    </location>
</feature>